<sequence>MKNHVNIGGAIINNNDTISAIKDIQEGEGTHVKIIESTIELILSEKDHIQKSADTLMDYLSDLNLIKQLLQQISNTGHNE</sequence>
<keyword evidence="2" id="KW-1185">Reference proteome</keyword>
<evidence type="ECO:0000313" key="1">
    <source>
        <dbReference type="EMBL" id="SHE56889.1"/>
    </source>
</evidence>
<dbReference type="Proteomes" id="UP000184480">
    <property type="component" value="Unassembled WGS sequence"/>
</dbReference>
<organism evidence="1 2">
    <name type="scientific">Dysgonomonas macrotermitis</name>
    <dbReference type="NCBI Taxonomy" id="1346286"/>
    <lineage>
        <taxon>Bacteria</taxon>
        <taxon>Pseudomonadati</taxon>
        <taxon>Bacteroidota</taxon>
        <taxon>Bacteroidia</taxon>
        <taxon>Bacteroidales</taxon>
        <taxon>Dysgonomonadaceae</taxon>
        <taxon>Dysgonomonas</taxon>
    </lineage>
</organism>
<reference evidence="2" key="1">
    <citation type="submission" date="2016-11" db="EMBL/GenBank/DDBJ databases">
        <authorList>
            <person name="Varghese N."/>
            <person name="Submissions S."/>
        </authorList>
    </citation>
    <scope>NUCLEOTIDE SEQUENCE [LARGE SCALE GENOMIC DNA]</scope>
    <source>
        <strain evidence="2">DSM 27370</strain>
    </source>
</reference>
<dbReference type="AlphaFoldDB" id="A0A1M4UJL2"/>
<dbReference type="EMBL" id="FQUC01000001">
    <property type="protein sequence ID" value="SHE56889.1"/>
    <property type="molecule type" value="Genomic_DNA"/>
</dbReference>
<protein>
    <submittedName>
        <fullName evidence="1">Uncharacterized protein</fullName>
    </submittedName>
</protein>
<accession>A0A1M4UJL2</accession>
<dbReference type="RefSeq" id="WP_062175693.1">
    <property type="nucleotide sequence ID" value="NZ_BBXL01000001.1"/>
</dbReference>
<evidence type="ECO:0000313" key="2">
    <source>
        <dbReference type="Proteomes" id="UP000184480"/>
    </source>
</evidence>
<proteinExistence type="predicted"/>
<gene>
    <name evidence="1" type="ORF">SAMN05444362_101623</name>
</gene>
<name>A0A1M4UJL2_9BACT</name>
<dbReference type="STRING" id="1346286.SAMN05444362_101623"/>